<feature type="compositionally biased region" description="Basic and acidic residues" evidence="1">
    <location>
        <begin position="123"/>
        <end position="135"/>
    </location>
</feature>
<dbReference type="EMBL" id="JANPWB010000001">
    <property type="protein sequence ID" value="KAJ1219277.1"/>
    <property type="molecule type" value="Genomic_DNA"/>
</dbReference>
<keyword evidence="3" id="KW-1185">Reference proteome</keyword>
<sequence>MWVVIPVTDFHRCDGILKAVSTAEAPEQDDMEGTAQGVRHTSSPGERNRDSHWGFTMTSRVRERKARWKEERRKDRTDEEREHRSEKTGGRGSERRDKEGEPRSERMRGPRRREEKRRRRRTGKESTKEPGRCTA</sequence>
<dbReference type="AlphaFoldDB" id="A0AAV7WYR1"/>
<comment type="caution">
    <text evidence="2">The sequence shown here is derived from an EMBL/GenBank/DDBJ whole genome shotgun (WGS) entry which is preliminary data.</text>
</comment>
<evidence type="ECO:0000313" key="2">
    <source>
        <dbReference type="EMBL" id="KAJ1219277.1"/>
    </source>
</evidence>
<reference evidence="2" key="1">
    <citation type="journal article" date="2022" name="bioRxiv">
        <title>Sequencing and chromosome-scale assembly of the giantPleurodeles waltlgenome.</title>
        <authorList>
            <person name="Brown T."/>
            <person name="Elewa A."/>
            <person name="Iarovenko S."/>
            <person name="Subramanian E."/>
            <person name="Araus A.J."/>
            <person name="Petzold A."/>
            <person name="Susuki M."/>
            <person name="Suzuki K.-i.T."/>
            <person name="Hayashi T."/>
            <person name="Toyoda A."/>
            <person name="Oliveira C."/>
            <person name="Osipova E."/>
            <person name="Leigh N.D."/>
            <person name="Simon A."/>
            <person name="Yun M.H."/>
        </authorList>
    </citation>
    <scope>NUCLEOTIDE SEQUENCE</scope>
    <source>
        <strain evidence="2">20211129_DDA</strain>
        <tissue evidence="2">Liver</tissue>
    </source>
</reference>
<feature type="region of interest" description="Disordered" evidence="1">
    <location>
        <begin position="23"/>
        <end position="135"/>
    </location>
</feature>
<evidence type="ECO:0000256" key="1">
    <source>
        <dbReference type="SAM" id="MobiDB-lite"/>
    </source>
</evidence>
<proteinExistence type="predicted"/>
<evidence type="ECO:0000313" key="3">
    <source>
        <dbReference type="Proteomes" id="UP001066276"/>
    </source>
</evidence>
<accession>A0AAV7WYR1</accession>
<name>A0AAV7WYR1_PLEWA</name>
<gene>
    <name evidence="2" type="ORF">NDU88_006846</name>
</gene>
<feature type="compositionally biased region" description="Basic and acidic residues" evidence="1">
    <location>
        <begin position="68"/>
        <end position="108"/>
    </location>
</feature>
<organism evidence="2 3">
    <name type="scientific">Pleurodeles waltl</name>
    <name type="common">Iberian ribbed newt</name>
    <dbReference type="NCBI Taxonomy" id="8319"/>
    <lineage>
        <taxon>Eukaryota</taxon>
        <taxon>Metazoa</taxon>
        <taxon>Chordata</taxon>
        <taxon>Craniata</taxon>
        <taxon>Vertebrata</taxon>
        <taxon>Euteleostomi</taxon>
        <taxon>Amphibia</taxon>
        <taxon>Batrachia</taxon>
        <taxon>Caudata</taxon>
        <taxon>Salamandroidea</taxon>
        <taxon>Salamandridae</taxon>
        <taxon>Pleurodelinae</taxon>
        <taxon>Pleurodeles</taxon>
    </lineage>
</organism>
<protein>
    <submittedName>
        <fullName evidence="2">Uncharacterized protein</fullName>
    </submittedName>
</protein>
<feature type="compositionally biased region" description="Basic residues" evidence="1">
    <location>
        <begin position="109"/>
        <end position="122"/>
    </location>
</feature>
<dbReference type="Proteomes" id="UP001066276">
    <property type="component" value="Chromosome 1_1"/>
</dbReference>